<feature type="transmembrane region" description="Helical" evidence="8">
    <location>
        <begin position="212"/>
        <end position="232"/>
    </location>
</feature>
<feature type="transmembrane region" description="Helical" evidence="8">
    <location>
        <begin position="391"/>
        <end position="418"/>
    </location>
</feature>
<dbReference type="GO" id="GO:0055085">
    <property type="term" value="P:transmembrane transport"/>
    <property type="evidence" value="ECO:0007669"/>
    <property type="project" value="InterPro"/>
</dbReference>
<proteinExistence type="inferred from homology"/>
<dbReference type="RefSeq" id="WP_083190673.1">
    <property type="nucleotide sequence ID" value="NZ_CP014989.1"/>
</dbReference>
<evidence type="ECO:0000256" key="7">
    <source>
        <dbReference type="ARBA" id="ARBA00023136"/>
    </source>
</evidence>
<name>A0A1B1NEF7_9MICO</name>
<dbReference type="GO" id="GO:0005886">
    <property type="term" value="C:plasma membrane"/>
    <property type="evidence" value="ECO:0007669"/>
    <property type="project" value="UniProtKB-SubCell"/>
</dbReference>
<feature type="transmembrane region" description="Helical" evidence="8">
    <location>
        <begin position="298"/>
        <end position="320"/>
    </location>
</feature>
<dbReference type="EMBL" id="CP014989">
    <property type="protein sequence ID" value="ANS79827.1"/>
    <property type="molecule type" value="Genomic_DNA"/>
</dbReference>
<keyword evidence="11" id="KW-1185">Reference proteome</keyword>
<feature type="transmembrane region" description="Helical" evidence="8">
    <location>
        <begin position="21"/>
        <end position="52"/>
    </location>
</feature>
<gene>
    <name evidence="10" type="ORF">SGUI_2431</name>
</gene>
<comment type="subcellular location">
    <subcellularLocation>
        <location evidence="1">Cell inner membrane</location>
        <topology evidence="1">Multi-pass membrane protein</topology>
    </subcellularLocation>
    <subcellularLocation>
        <location evidence="8">Cell membrane</location>
        <topology evidence="8">Multi-pass membrane protein</topology>
    </subcellularLocation>
</comment>
<keyword evidence="3" id="KW-1003">Cell membrane</keyword>
<dbReference type="OrthoDB" id="9804629at2"/>
<dbReference type="Gene3D" id="1.10.3720.10">
    <property type="entry name" value="MetI-like"/>
    <property type="match status" value="2"/>
</dbReference>
<keyword evidence="7 8" id="KW-0472">Membrane</keyword>
<protein>
    <submittedName>
        <fullName evidence="10">Thiamin ABC transporter, transmembrane component</fullName>
    </submittedName>
</protein>
<feature type="transmembrane region" description="Helical" evidence="8">
    <location>
        <begin position="113"/>
        <end position="134"/>
    </location>
</feature>
<dbReference type="Proteomes" id="UP000092482">
    <property type="component" value="Chromosome"/>
</dbReference>
<evidence type="ECO:0000256" key="4">
    <source>
        <dbReference type="ARBA" id="ARBA00022519"/>
    </source>
</evidence>
<keyword evidence="6 8" id="KW-1133">Transmembrane helix</keyword>
<evidence type="ECO:0000256" key="8">
    <source>
        <dbReference type="RuleBase" id="RU363032"/>
    </source>
</evidence>
<evidence type="ECO:0000256" key="3">
    <source>
        <dbReference type="ARBA" id="ARBA00022475"/>
    </source>
</evidence>
<evidence type="ECO:0000313" key="10">
    <source>
        <dbReference type="EMBL" id="ANS79827.1"/>
    </source>
</evidence>
<dbReference type="PANTHER" id="PTHR43357">
    <property type="entry name" value="INNER MEMBRANE ABC TRANSPORTER PERMEASE PROTEIN YDCV"/>
    <property type="match status" value="1"/>
</dbReference>
<feature type="transmembrane region" description="Helical" evidence="8">
    <location>
        <begin position="361"/>
        <end position="379"/>
    </location>
</feature>
<feature type="transmembrane region" description="Helical" evidence="8">
    <location>
        <begin position="149"/>
        <end position="168"/>
    </location>
</feature>
<accession>A0A1B1NEF7</accession>
<evidence type="ECO:0000259" key="9">
    <source>
        <dbReference type="PROSITE" id="PS50928"/>
    </source>
</evidence>
<feature type="domain" description="ABC transmembrane type-1" evidence="9">
    <location>
        <begin position="75"/>
        <end position="268"/>
    </location>
</feature>
<dbReference type="InterPro" id="IPR035906">
    <property type="entry name" value="MetI-like_sf"/>
</dbReference>
<dbReference type="PANTHER" id="PTHR43357:SF4">
    <property type="entry name" value="INNER MEMBRANE ABC TRANSPORTER PERMEASE PROTEIN YDCV"/>
    <property type="match status" value="1"/>
</dbReference>
<sequence>MDQPAARRARRGRRAYLSGPGVALGLAAVIPLTFLTVFFALPVGGMLARGLWPEGRLDLSAVPEVLGRARTLRVLTFTLVSSLAGTVVTLLLGIPVAFVLYRLRFPGRTLLRAVVVMPFVLPTVVVGVMFRSLLSDGGPLGGLGLDGTWVPILLAFVFFNLAVVVRTVGGLWEGMDRRAEESAATLGASPWQVWRTVTLPALAPGVISAGTLVFLFCSTAFGVVLTLGGLRYGTVETEIYLLTVQFLDLQGAAVLSLLQLAAVVAMLAVAARARNTREQALRRVGARASARAPRRDDIPALVVTAVVVAFVLLPVGTLVARSLRVGQGWGLDHYRALTDPEATSALRVSVTEAMANSLRTAVDATVLAMVLGLIVAVVVSRRPRQPGWSRAVSVLDGAFMLPLGISAVTVGFGFLITLDRPPLDLRTSPILVPIAQAMVALPLVVRTLAPVLRSVDPRQREAAAALGASPWRAAWTAEAPVLARPLLAATGFAFAVSLGEFGATSFLARPDRPTVPVVIYQLISRPGADHLGMALAASVLLALVTVVVMGVVERLRVGSVGAF</sequence>
<feature type="transmembrane region" description="Helical" evidence="8">
    <location>
        <begin position="252"/>
        <end position="273"/>
    </location>
</feature>
<dbReference type="InterPro" id="IPR000515">
    <property type="entry name" value="MetI-like"/>
</dbReference>
<evidence type="ECO:0000256" key="6">
    <source>
        <dbReference type="ARBA" id="ARBA00022989"/>
    </source>
</evidence>
<evidence type="ECO:0000256" key="5">
    <source>
        <dbReference type="ARBA" id="ARBA00022692"/>
    </source>
</evidence>
<dbReference type="PROSITE" id="PS50928">
    <property type="entry name" value="ABC_TM1"/>
    <property type="match status" value="2"/>
</dbReference>
<dbReference type="AlphaFoldDB" id="A0A1B1NEF7"/>
<feature type="transmembrane region" description="Helical" evidence="8">
    <location>
        <begin position="430"/>
        <end position="449"/>
    </location>
</feature>
<keyword evidence="2 8" id="KW-0813">Transport</keyword>
<feature type="transmembrane region" description="Helical" evidence="8">
    <location>
        <begin position="531"/>
        <end position="552"/>
    </location>
</feature>
<feature type="domain" description="ABC transmembrane type-1" evidence="9">
    <location>
        <begin position="354"/>
        <end position="552"/>
    </location>
</feature>
<evidence type="ECO:0000256" key="2">
    <source>
        <dbReference type="ARBA" id="ARBA00022448"/>
    </source>
</evidence>
<organism evidence="10 11">
    <name type="scientific">Serinicoccus hydrothermalis</name>
    <dbReference type="NCBI Taxonomy" id="1758689"/>
    <lineage>
        <taxon>Bacteria</taxon>
        <taxon>Bacillati</taxon>
        <taxon>Actinomycetota</taxon>
        <taxon>Actinomycetes</taxon>
        <taxon>Micrococcales</taxon>
        <taxon>Ornithinimicrobiaceae</taxon>
        <taxon>Serinicoccus</taxon>
    </lineage>
</organism>
<dbReference type="CDD" id="cd06261">
    <property type="entry name" value="TM_PBP2"/>
    <property type="match status" value="2"/>
</dbReference>
<dbReference type="PATRIC" id="fig|1758689.4.peg.2542"/>
<reference evidence="10 11" key="1">
    <citation type="submission" date="2016-03" db="EMBL/GenBank/DDBJ databases">
        <title>Shallow-sea hydrothermal system.</title>
        <authorList>
            <person name="Tang K."/>
        </authorList>
    </citation>
    <scope>NUCLEOTIDE SEQUENCE [LARGE SCALE GENOMIC DNA]</scope>
    <source>
        <strain evidence="10 11">JLT9</strain>
    </source>
</reference>
<keyword evidence="5 8" id="KW-0812">Transmembrane</keyword>
<evidence type="ECO:0000256" key="1">
    <source>
        <dbReference type="ARBA" id="ARBA00004429"/>
    </source>
</evidence>
<feature type="transmembrane region" description="Helical" evidence="8">
    <location>
        <begin position="72"/>
        <end position="101"/>
    </location>
</feature>
<dbReference type="SUPFAM" id="SSF161098">
    <property type="entry name" value="MetI-like"/>
    <property type="match status" value="2"/>
</dbReference>
<evidence type="ECO:0000313" key="11">
    <source>
        <dbReference type="Proteomes" id="UP000092482"/>
    </source>
</evidence>
<comment type="similarity">
    <text evidence="8">Belongs to the binding-protein-dependent transport system permease family.</text>
</comment>
<dbReference type="STRING" id="1758689.SGUI_2431"/>
<dbReference type="Pfam" id="PF00528">
    <property type="entry name" value="BPD_transp_1"/>
    <property type="match status" value="2"/>
</dbReference>
<dbReference type="KEGG" id="serj:SGUI_2431"/>
<keyword evidence="4" id="KW-0997">Cell inner membrane</keyword>